<proteinExistence type="predicted"/>
<dbReference type="Proteomes" id="UP000288168">
    <property type="component" value="Unassembled WGS sequence"/>
</dbReference>
<organism evidence="2 3">
    <name type="scientific">Fusarium duplospermum</name>
    <dbReference type="NCBI Taxonomy" id="1325734"/>
    <lineage>
        <taxon>Eukaryota</taxon>
        <taxon>Fungi</taxon>
        <taxon>Dikarya</taxon>
        <taxon>Ascomycota</taxon>
        <taxon>Pezizomycotina</taxon>
        <taxon>Sordariomycetes</taxon>
        <taxon>Hypocreomycetidae</taxon>
        <taxon>Hypocreales</taxon>
        <taxon>Nectriaceae</taxon>
        <taxon>Fusarium</taxon>
        <taxon>Fusarium solani species complex</taxon>
    </lineage>
</organism>
<comment type="caution">
    <text evidence="2">The sequence shown here is derived from an EMBL/GenBank/DDBJ whole genome shotgun (WGS) entry which is preliminary data.</text>
</comment>
<protein>
    <submittedName>
        <fullName evidence="2">Uncharacterized protein</fullName>
    </submittedName>
</protein>
<name>A0A428NL36_9HYPO</name>
<evidence type="ECO:0000313" key="3">
    <source>
        <dbReference type="Proteomes" id="UP000288168"/>
    </source>
</evidence>
<sequence length="93" mass="10471">MRHPFPPRFSAPRGGIGRPLAPRSPLVSPGKKKRQGNPSGPFLLRRQYAGKQTPYVYARSPGQHWAHRPSRICHGNDYFRGPANNARSNNQSR</sequence>
<evidence type="ECO:0000256" key="1">
    <source>
        <dbReference type="SAM" id="MobiDB-lite"/>
    </source>
</evidence>
<reference evidence="2 3" key="1">
    <citation type="submission" date="2017-06" db="EMBL/GenBank/DDBJ databases">
        <title>Comparative genomic analysis of Ambrosia Fusariam Clade fungi.</title>
        <authorList>
            <person name="Stajich J.E."/>
            <person name="Carrillo J."/>
            <person name="Kijimoto T."/>
            <person name="Eskalen A."/>
            <person name="O'Donnell K."/>
            <person name="Kasson M."/>
        </authorList>
    </citation>
    <scope>NUCLEOTIDE SEQUENCE [LARGE SCALE GENOMIC DNA]</scope>
    <source>
        <strain evidence="2 3">NRRL62584</strain>
    </source>
</reference>
<accession>A0A428NL36</accession>
<keyword evidence="3" id="KW-1185">Reference proteome</keyword>
<dbReference type="EMBL" id="NKCI01000413">
    <property type="protein sequence ID" value="RSL41528.1"/>
    <property type="molecule type" value="Genomic_DNA"/>
</dbReference>
<feature type="region of interest" description="Disordered" evidence="1">
    <location>
        <begin position="1"/>
        <end position="44"/>
    </location>
</feature>
<dbReference type="AlphaFoldDB" id="A0A428NL36"/>
<evidence type="ECO:0000313" key="2">
    <source>
        <dbReference type="EMBL" id="RSL41528.1"/>
    </source>
</evidence>
<gene>
    <name evidence="2" type="ORF">CEP54_015793</name>
</gene>